<keyword evidence="5" id="KW-1185">Reference proteome</keyword>
<dbReference type="PROSITE" id="PS51257">
    <property type="entry name" value="PROKAR_LIPOPROTEIN"/>
    <property type="match status" value="1"/>
</dbReference>
<dbReference type="PANTHER" id="PTHR13833">
    <property type="match status" value="1"/>
</dbReference>
<dbReference type="SUPFAM" id="SSF101898">
    <property type="entry name" value="NHL repeat"/>
    <property type="match status" value="1"/>
</dbReference>
<feature type="chain" id="PRO_5030618231" evidence="3">
    <location>
        <begin position="23"/>
        <end position="714"/>
    </location>
</feature>
<protein>
    <submittedName>
        <fullName evidence="4">Sugar lactone lactonase YvrE</fullName>
    </submittedName>
</protein>
<sequence>MSQSKLPLTVAAIAVSAALASACTVYYVMHSGETAQAPAPKAASIRRTPRLWTARVHNLAGDGVAGNANGAAAQARFADPYGIVADSAGNIYVSDGGANNRIRKIGVDGQVSTLAGGAEGYAEGKGAQAAFNTPSGLAIDKQGNLYVADTGNHVIRKITPDGTVSTLAGNGIAGYADGKGAEAQFNGPLSVAVDADGAVFVADTYNDRIRRIAPNGVVTTVAGSGKPGFTDGAAASAQFDTPCGIALDGLGNLYIADSLNDAIRKLGTDGLVSTIVSAPEEARQHILKKPMALTVTHDGFLYVVSGSQGHVVQVAPDREYDALPDLDHPPEPGYGSDGKVRLYAPRGVAVAADGAVLVSDARTFRLHRLAVAEKGQSVPVIVQPAPPARKEPMLWPVAPQSEPHEVVGVMGEVRGDFEGESRHHFHAGLDVQAEVGQPVLAVAPAKVVDPLPNWGFGTLSEGLHLGSLSYIHMRVGRTPANKALDARFQLLADEKGKPERVRVRRGTRFDTGETLGTVNGMAHVHLDYAPNGGARNPLSLPFIGLRDTVAPRIESIALYDRKDRKLPLGHGNPVRVSRELGELSIVVEAYDQMDENLARRRLGLYKLGYQLLQADGRPAPGYEEPRMAQVYDRLPRNREAVKYAYAPNSGITVHGSKTTRFAYVLNNTLSDGQITPGMWKVADIAPGQYTLRILASDYAGNVATTGRDLRVMIE</sequence>
<dbReference type="RefSeq" id="WP_183442925.1">
    <property type="nucleotide sequence ID" value="NZ_JACHXD010000014.1"/>
</dbReference>
<evidence type="ECO:0000313" key="5">
    <source>
        <dbReference type="Proteomes" id="UP000541535"/>
    </source>
</evidence>
<dbReference type="InterPro" id="IPR011055">
    <property type="entry name" value="Dup_hybrid_motif"/>
</dbReference>
<comment type="caution">
    <text evidence="4">The sequence shown here is derived from an EMBL/GenBank/DDBJ whole genome shotgun (WGS) entry which is preliminary data.</text>
</comment>
<dbReference type="Gene3D" id="2.70.70.10">
    <property type="entry name" value="Glucose Permease (Domain IIA)"/>
    <property type="match status" value="1"/>
</dbReference>
<name>A0A7W5BDJ4_9BURK</name>
<dbReference type="PROSITE" id="PS51125">
    <property type="entry name" value="NHL"/>
    <property type="match status" value="2"/>
</dbReference>
<evidence type="ECO:0000256" key="2">
    <source>
        <dbReference type="PROSITE-ProRule" id="PRU00504"/>
    </source>
</evidence>
<dbReference type="CDD" id="cd14953">
    <property type="entry name" value="NHL_like_1"/>
    <property type="match status" value="1"/>
</dbReference>
<dbReference type="InterPro" id="IPR001258">
    <property type="entry name" value="NHL_repeat"/>
</dbReference>
<keyword evidence="3" id="KW-0732">Signal</keyword>
<dbReference type="Proteomes" id="UP000541535">
    <property type="component" value="Unassembled WGS sequence"/>
</dbReference>
<dbReference type="Pfam" id="PF01436">
    <property type="entry name" value="NHL"/>
    <property type="match status" value="2"/>
</dbReference>
<accession>A0A7W5BDJ4</accession>
<keyword evidence="1" id="KW-0677">Repeat</keyword>
<proteinExistence type="predicted"/>
<organism evidence="4 5">
    <name type="scientific">Pseudoduganella violacea</name>
    <dbReference type="NCBI Taxonomy" id="1715466"/>
    <lineage>
        <taxon>Bacteria</taxon>
        <taxon>Pseudomonadati</taxon>
        <taxon>Pseudomonadota</taxon>
        <taxon>Betaproteobacteria</taxon>
        <taxon>Burkholderiales</taxon>
        <taxon>Oxalobacteraceae</taxon>
        <taxon>Telluria group</taxon>
        <taxon>Pseudoduganella</taxon>
    </lineage>
</organism>
<dbReference type="InterPro" id="IPR011042">
    <property type="entry name" value="6-blade_b-propeller_TolB-like"/>
</dbReference>
<gene>
    <name evidence="4" type="ORF">FHS03_004275</name>
</gene>
<dbReference type="Gene3D" id="2.120.10.30">
    <property type="entry name" value="TolB, C-terminal domain"/>
    <property type="match status" value="3"/>
</dbReference>
<feature type="repeat" description="NHL" evidence="2">
    <location>
        <begin position="184"/>
        <end position="215"/>
    </location>
</feature>
<feature type="repeat" description="NHL" evidence="2">
    <location>
        <begin position="131"/>
        <end position="161"/>
    </location>
</feature>
<dbReference type="PANTHER" id="PTHR13833:SF71">
    <property type="entry name" value="NHL DOMAIN-CONTAINING PROTEIN"/>
    <property type="match status" value="1"/>
</dbReference>
<evidence type="ECO:0000256" key="3">
    <source>
        <dbReference type="SAM" id="SignalP"/>
    </source>
</evidence>
<dbReference type="AlphaFoldDB" id="A0A7W5BDJ4"/>
<evidence type="ECO:0000313" key="4">
    <source>
        <dbReference type="EMBL" id="MBB3121199.1"/>
    </source>
</evidence>
<evidence type="ECO:0000256" key="1">
    <source>
        <dbReference type="ARBA" id="ARBA00022737"/>
    </source>
</evidence>
<reference evidence="4 5" key="1">
    <citation type="submission" date="2020-08" db="EMBL/GenBank/DDBJ databases">
        <title>Genomic Encyclopedia of Type Strains, Phase III (KMG-III): the genomes of soil and plant-associated and newly described type strains.</title>
        <authorList>
            <person name="Whitman W."/>
        </authorList>
    </citation>
    <scope>NUCLEOTIDE SEQUENCE [LARGE SCALE GENOMIC DNA]</scope>
    <source>
        <strain evidence="4 5">CECT 8897</strain>
    </source>
</reference>
<dbReference type="EMBL" id="JACHXD010000014">
    <property type="protein sequence ID" value="MBB3121199.1"/>
    <property type="molecule type" value="Genomic_DNA"/>
</dbReference>
<feature type="signal peptide" evidence="3">
    <location>
        <begin position="1"/>
        <end position="22"/>
    </location>
</feature>